<gene>
    <name evidence="3" type="ORF">FRD01_19060</name>
</gene>
<sequence>MNFQIRFTPEALEDLLRLFDFHAEHDIELARRSSVALRQAITVLEEFPFSGRKIDSQRPFLRELLVPFGRSGYVALFEIEENSVTVLALRHQRESDYF</sequence>
<proteinExistence type="inferred from homology"/>
<dbReference type="EMBL" id="CP042467">
    <property type="protein sequence ID" value="QED29294.1"/>
    <property type="molecule type" value="Genomic_DNA"/>
</dbReference>
<dbReference type="OrthoDB" id="121597at2"/>
<accession>A0A5B8XV53</accession>
<dbReference type="KEGG" id="bbae:FRD01_19060"/>
<reference evidence="3 4" key="1">
    <citation type="submission" date="2019-08" db="EMBL/GenBank/DDBJ databases">
        <authorList>
            <person name="Liang Q."/>
        </authorList>
    </citation>
    <scope>NUCLEOTIDE SEQUENCE [LARGE SCALE GENOMIC DNA]</scope>
    <source>
        <strain evidence="3 4">V1718</strain>
    </source>
</reference>
<keyword evidence="4" id="KW-1185">Reference proteome</keyword>
<comment type="similarity">
    <text evidence="1">Belongs to the RelE toxin family.</text>
</comment>
<dbReference type="PANTHER" id="PTHR33755:SF7">
    <property type="entry name" value="TOXIN MODULE OF TOXIN-ANTITOXIN SYSTEM RELE_STBE FAMILY"/>
    <property type="match status" value="1"/>
</dbReference>
<protein>
    <submittedName>
        <fullName evidence="3">Type II toxin-antitoxin system RelE/ParE family toxin</fullName>
    </submittedName>
</protein>
<evidence type="ECO:0000313" key="4">
    <source>
        <dbReference type="Proteomes" id="UP000321595"/>
    </source>
</evidence>
<dbReference type="InterPro" id="IPR007712">
    <property type="entry name" value="RelE/ParE_toxin"/>
</dbReference>
<dbReference type="InterPro" id="IPR051803">
    <property type="entry name" value="TA_system_RelE-like_toxin"/>
</dbReference>
<dbReference type="InterPro" id="IPR035093">
    <property type="entry name" value="RelE/ParE_toxin_dom_sf"/>
</dbReference>
<name>A0A5B8XV53_9DELT</name>
<dbReference type="AlphaFoldDB" id="A0A5B8XV53"/>
<evidence type="ECO:0000256" key="1">
    <source>
        <dbReference type="ARBA" id="ARBA00006226"/>
    </source>
</evidence>
<keyword evidence="2" id="KW-1277">Toxin-antitoxin system</keyword>
<organism evidence="3 4">
    <name type="scientific">Microvenator marinus</name>
    <dbReference type="NCBI Taxonomy" id="2600177"/>
    <lineage>
        <taxon>Bacteria</taxon>
        <taxon>Deltaproteobacteria</taxon>
        <taxon>Bradymonadales</taxon>
        <taxon>Microvenatoraceae</taxon>
        <taxon>Microvenator</taxon>
    </lineage>
</organism>
<dbReference type="PANTHER" id="PTHR33755">
    <property type="entry name" value="TOXIN PARE1-RELATED"/>
    <property type="match status" value="1"/>
</dbReference>
<dbReference type="Gene3D" id="3.30.2310.20">
    <property type="entry name" value="RelE-like"/>
    <property type="match status" value="1"/>
</dbReference>
<dbReference type="Pfam" id="PF05016">
    <property type="entry name" value="ParE_toxin"/>
    <property type="match status" value="1"/>
</dbReference>
<evidence type="ECO:0000256" key="2">
    <source>
        <dbReference type="ARBA" id="ARBA00022649"/>
    </source>
</evidence>
<evidence type="ECO:0000313" key="3">
    <source>
        <dbReference type="EMBL" id="QED29294.1"/>
    </source>
</evidence>
<dbReference type="RefSeq" id="WP_146962527.1">
    <property type="nucleotide sequence ID" value="NZ_CP042467.1"/>
</dbReference>
<dbReference type="Proteomes" id="UP000321595">
    <property type="component" value="Chromosome"/>
</dbReference>